<feature type="transmembrane region" description="Helical" evidence="8">
    <location>
        <begin position="98"/>
        <end position="117"/>
    </location>
</feature>
<organism evidence="9 10">
    <name type="scientific">Fontimonas thermophila</name>
    <dbReference type="NCBI Taxonomy" id="1076937"/>
    <lineage>
        <taxon>Bacteria</taxon>
        <taxon>Pseudomonadati</taxon>
        <taxon>Pseudomonadota</taxon>
        <taxon>Gammaproteobacteria</taxon>
        <taxon>Nevskiales</taxon>
        <taxon>Nevskiaceae</taxon>
        <taxon>Fontimonas</taxon>
    </lineage>
</organism>
<proteinExistence type="inferred from homology"/>
<dbReference type="EMBL" id="FOOC01000004">
    <property type="protein sequence ID" value="SFF42895.1"/>
    <property type="molecule type" value="Genomic_DNA"/>
</dbReference>
<name>A0A1I2IKQ6_9GAMM</name>
<keyword evidence="3" id="KW-0813">Transport</keyword>
<feature type="transmembrane region" description="Helical" evidence="8">
    <location>
        <begin position="233"/>
        <end position="251"/>
    </location>
</feature>
<dbReference type="GO" id="GO:0005886">
    <property type="term" value="C:plasma membrane"/>
    <property type="evidence" value="ECO:0007669"/>
    <property type="project" value="UniProtKB-SubCell"/>
</dbReference>
<evidence type="ECO:0000313" key="10">
    <source>
        <dbReference type="Proteomes" id="UP000199771"/>
    </source>
</evidence>
<keyword evidence="7 8" id="KW-0472">Membrane</keyword>
<feature type="transmembrane region" description="Helical" evidence="8">
    <location>
        <begin position="207"/>
        <end position="226"/>
    </location>
</feature>
<evidence type="ECO:0000256" key="3">
    <source>
        <dbReference type="ARBA" id="ARBA00022448"/>
    </source>
</evidence>
<evidence type="ECO:0000313" key="9">
    <source>
        <dbReference type="EMBL" id="SFF42895.1"/>
    </source>
</evidence>
<dbReference type="Proteomes" id="UP000199771">
    <property type="component" value="Unassembled WGS sequence"/>
</dbReference>
<sequence length="257" mass="27022">MEFAPEVLALCTFAFLAGFMDAVVGGGGLIQIPALFVLLPEIAPATLLGTNKFASIFGTASATVHYLRRVPIAWPATVPTACAALICSFLGARTASALPVQVFRPLILALLVGVLVYTLWKKDLGRLHAPHLEPARQLWFALATGAAIGFYDGLFGPGTGSFLVIAFVGLFGLGFLAASASAKLVNVITNLAALVYFIGAGHVRYDIAAPMAAFNVAGSLVGTTLAIRKGDAFVRHFFIAVVVLMILRFAWDIGRSA</sequence>
<dbReference type="STRING" id="1076937.SAMN04488120_10454"/>
<evidence type="ECO:0000256" key="7">
    <source>
        <dbReference type="ARBA" id="ARBA00023136"/>
    </source>
</evidence>
<dbReference type="PANTHER" id="PTHR30269:SF0">
    <property type="entry name" value="MEMBRANE TRANSPORTER PROTEIN YFCA-RELATED"/>
    <property type="match status" value="1"/>
</dbReference>
<protein>
    <recommendedName>
        <fullName evidence="8">Probable membrane transporter protein</fullName>
    </recommendedName>
</protein>
<keyword evidence="6 8" id="KW-1133">Transmembrane helix</keyword>
<dbReference type="InterPro" id="IPR002781">
    <property type="entry name" value="TM_pro_TauE-like"/>
</dbReference>
<evidence type="ECO:0000256" key="4">
    <source>
        <dbReference type="ARBA" id="ARBA00022475"/>
    </source>
</evidence>
<dbReference type="Pfam" id="PF01925">
    <property type="entry name" value="TauE"/>
    <property type="match status" value="1"/>
</dbReference>
<feature type="transmembrane region" description="Helical" evidence="8">
    <location>
        <begin position="72"/>
        <end position="92"/>
    </location>
</feature>
<reference evidence="9 10" key="1">
    <citation type="submission" date="2016-10" db="EMBL/GenBank/DDBJ databases">
        <authorList>
            <person name="de Groot N.N."/>
        </authorList>
    </citation>
    <scope>NUCLEOTIDE SEQUENCE [LARGE SCALE GENOMIC DNA]</scope>
    <source>
        <strain evidence="9 10">DSM 23609</strain>
    </source>
</reference>
<keyword evidence="4 8" id="KW-1003">Cell membrane</keyword>
<dbReference type="InterPro" id="IPR052017">
    <property type="entry name" value="TSUP"/>
</dbReference>
<dbReference type="AlphaFoldDB" id="A0A1I2IKQ6"/>
<comment type="similarity">
    <text evidence="2 8">Belongs to the 4-toluene sulfonate uptake permease (TSUP) (TC 2.A.102) family.</text>
</comment>
<dbReference type="PANTHER" id="PTHR30269">
    <property type="entry name" value="TRANSMEMBRANE PROTEIN YFCA"/>
    <property type="match status" value="1"/>
</dbReference>
<comment type="subcellular location">
    <subcellularLocation>
        <location evidence="1 8">Cell membrane</location>
        <topology evidence="1 8">Multi-pass membrane protein</topology>
    </subcellularLocation>
</comment>
<evidence type="ECO:0000256" key="8">
    <source>
        <dbReference type="RuleBase" id="RU363041"/>
    </source>
</evidence>
<evidence type="ECO:0000256" key="2">
    <source>
        <dbReference type="ARBA" id="ARBA00009142"/>
    </source>
</evidence>
<evidence type="ECO:0000256" key="5">
    <source>
        <dbReference type="ARBA" id="ARBA00022692"/>
    </source>
</evidence>
<evidence type="ECO:0000256" key="6">
    <source>
        <dbReference type="ARBA" id="ARBA00022989"/>
    </source>
</evidence>
<accession>A0A1I2IKQ6</accession>
<keyword evidence="10" id="KW-1185">Reference proteome</keyword>
<feature type="transmembrane region" description="Helical" evidence="8">
    <location>
        <begin position="184"/>
        <end position="201"/>
    </location>
</feature>
<keyword evidence="5 8" id="KW-0812">Transmembrane</keyword>
<evidence type="ECO:0000256" key="1">
    <source>
        <dbReference type="ARBA" id="ARBA00004651"/>
    </source>
</evidence>
<dbReference type="OrthoDB" id="554695at2"/>
<feature type="transmembrane region" description="Helical" evidence="8">
    <location>
        <begin position="160"/>
        <end position="177"/>
    </location>
</feature>
<dbReference type="RefSeq" id="WP_091532589.1">
    <property type="nucleotide sequence ID" value="NZ_FOOC01000004.1"/>
</dbReference>
<gene>
    <name evidence="9" type="ORF">SAMN04488120_10454</name>
</gene>